<feature type="region of interest" description="Disordered" evidence="1">
    <location>
        <begin position="12"/>
        <end position="32"/>
    </location>
</feature>
<comment type="caution">
    <text evidence="2">The sequence shown here is derived from an EMBL/GenBank/DDBJ whole genome shotgun (WGS) entry which is preliminary data.</text>
</comment>
<organism evidence="2 3">
    <name type="scientific">Seminavis robusta</name>
    <dbReference type="NCBI Taxonomy" id="568900"/>
    <lineage>
        <taxon>Eukaryota</taxon>
        <taxon>Sar</taxon>
        <taxon>Stramenopiles</taxon>
        <taxon>Ochrophyta</taxon>
        <taxon>Bacillariophyta</taxon>
        <taxon>Bacillariophyceae</taxon>
        <taxon>Bacillariophycidae</taxon>
        <taxon>Naviculales</taxon>
        <taxon>Naviculaceae</taxon>
        <taxon>Seminavis</taxon>
    </lineage>
</organism>
<protein>
    <submittedName>
        <fullName evidence="2">Uncharacterized protein</fullName>
    </submittedName>
</protein>
<name>A0A9N8HCP7_9STRA</name>
<evidence type="ECO:0000313" key="3">
    <source>
        <dbReference type="Proteomes" id="UP001153069"/>
    </source>
</evidence>
<evidence type="ECO:0000313" key="2">
    <source>
        <dbReference type="EMBL" id="CAB9510128.1"/>
    </source>
</evidence>
<dbReference type="EMBL" id="CAICTM010000420">
    <property type="protein sequence ID" value="CAB9510128.1"/>
    <property type="molecule type" value="Genomic_DNA"/>
</dbReference>
<gene>
    <name evidence="2" type="ORF">SEMRO_421_G139560.1</name>
</gene>
<proteinExistence type="predicted"/>
<dbReference type="Proteomes" id="UP001153069">
    <property type="component" value="Unassembled WGS sequence"/>
</dbReference>
<keyword evidence="3" id="KW-1185">Reference proteome</keyword>
<dbReference type="OrthoDB" id="48299at2759"/>
<dbReference type="AlphaFoldDB" id="A0A9N8HCP7"/>
<sequence length="254" mass="26922">MSLVGKDVEVSYAGTAATETDEISSDDEVHRPLSPESGAEALFMSGLRTTNISANALATELRKNSRPFRSNSTVATDDYASAYDNLDDLMNNNNIKESPPGISKEPIYEFEEEPKSTMSTPAATTSPADEGVKVDAASNVYGVAKNVWGWGKEQIVISTFLGITEAVAGKVVGIVGTDLEEIDHNITPQLTNFDNSVINPAINAIVGIVLNAAGKSENFVKPIVVSILKPIGLIKSKDSVAPELTNTPQPTAVN</sequence>
<evidence type="ECO:0000256" key="1">
    <source>
        <dbReference type="SAM" id="MobiDB-lite"/>
    </source>
</evidence>
<accession>A0A9N8HCP7</accession>
<reference evidence="2" key="1">
    <citation type="submission" date="2020-06" db="EMBL/GenBank/DDBJ databases">
        <authorList>
            <consortium name="Plant Systems Biology data submission"/>
        </authorList>
    </citation>
    <scope>NUCLEOTIDE SEQUENCE</scope>
    <source>
        <strain evidence="2">D6</strain>
    </source>
</reference>